<evidence type="ECO:0000313" key="10">
    <source>
        <dbReference type="Proteomes" id="UP000631791"/>
    </source>
</evidence>
<feature type="compositionally biased region" description="Low complexity" evidence="7">
    <location>
        <begin position="81"/>
        <end position="92"/>
    </location>
</feature>
<feature type="compositionally biased region" description="Polar residues" evidence="7">
    <location>
        <begin position="93"/>
        <end position="108"/>
    </location>
</feature>
<dbReference type="Pfam" id="PF05423">
    <property type="entry name" value="Mycobact_memb"/>
    <property type="match status" value="1"/>
</dbReference>
<dbReference type="InterPro" id="IPR038468">
    <property type="entry name" value="MmpS_C"/>
</dbReference>
<proteinExistence type="inferred from homology"/>
<evidence type="ECO:0000256" key="7">
    <source>
        <dbReference type="SAM" id="MobiDB-lite"/>
    </source>
</evidence>
<evidence type="ECO:0000256" key="2">
    <source>
        <dbReference type="ARBA" id="ARBA00007531"/>
    </source>
</evidence>
<feature type="transmembrane region" description="Helical" evidence="8">
    <location>
        <begin position="42"/>
        <end position="63"/>
    </location>
</feature>
<keyword evidence="6 8" id="KW-0472">Membrane</keyword>
<gene>
    <name evidence="9" type="ORF">IW249_001060</name>
</gene>
<evidence type="ECO:0000256" key="5">
    <source>
        <dbReference type="ARBA" id="ARBA00022989"/>
    </source>
</evidence>
<comment type="subcellular location">
    <subcellularLocation>
        <location evidence="1">Cell membrane</location>
    </subcellularLocation>
</comment>
<dbReference type="EMBL" id="JADOTY010000001">
    <property type="protein sequence ID" value="MBG6100646.1"/>
    <property type="molecule type" value="Genomic_DNA"/>
</dbReference>
<reference evidence="9 10" key="1">
    <citation type="submission" date="2020-11" db="EMBL/GenBank/DDBJ databases">
        <title>Sequencing the genomes of 1000 actinobacteria strains.</title>
        <authorList>
            <person name="Klenk H.-P."/>
        </authorList>
    </citation>
    <scope>NUCLEOTIDE SEQUENCE [LARGE SCALE GENOMIC DNA]</scope>
    <source>
        <strain evidence="9 10">DSM 101695</strain>
    </source>
</reference>
<evidence type="ECO:0000256" key="8">
    <source>
        <dbReference type="SAM" id="Phobius"/>
    </source>
</evidence>
<evidence type="ECO:0000256" key="6">
    <source>
        <dbReference type="ARBA" id="ARBA00023136"/>
    </source>
</evidence>
<feature type="region of interest" description="Disordered" evidence="7">
    <location>
        <begin position="1"/>
        <end position="40"/>
    </location>
</feature>
<keyword evidence="5 8" id="KW-1133">Transmembrane helix</keyword>
<evidence type="ECO:0000256" key="4">
    <source>
        <dbReference type="ARBA" id="ARBA00022692"/>
    </source>
</evidence>
<feature type="compositionally biased region" description="Pro residues" evidence="7">
    <location>
        <begin position="1"/>
        <end position="13"/>
    </location>
</feature>
<accession>A0ABS0JWA6</accession>
<comment type="caution">
    <text evidence="9">The sequence shown here is derived from an EMBL/GenBank/DDBJ whole genome shotgun (WGS) entry which is preliminary data.</text>
</comment>
<keyword evidence="4 8" id="KW-0812">Transmembrane</keyword>
<evidence type="ECO:0000256" key="1">
    <source>
        <dbReference type="ARBA" id="ARBA00004236"/>
    </source>
</evidence>
<dbReference type="Gene3D" id="2.60.40.2880">
    <property type="entry name" value="MmpS1-5, C-terminal soluble domain"/>
    <property type="match status" value="1"/>
</dbReference>
<evidence type="ECO:0000256" key="3">
    <source>
        <dbReference type="ARBA" id="ARBA00022475"/>
    </source>
</evidence>
<keyword evidence="10" id="KW-1185">Reference proteome</keyword>
<evidence type="ECO:0000313" key="9">
    <source>
        <dbReference type="EMBL" id="MBG6100646.1"/>
    </source>
</evidence>
<organism evidence="9 10">
    <name type="scientific">Micromonospora vinacea</name>
    <dbReference type="NCBI Taxonomy" id="709878"/>
    <lineage>
        <taxon>Bacteria</taxon>
        <taxon>Bacillati</taxon>
        <taxon>Actinomycetota</taxon>
        <taxon>Actinomycetes</taxon>
        <taxon>Micromonosporales</taxon>
        <taxon>Micromonosporaceae</taxon>
        <taxon>Micromonospora</taxon>
    </lineage>
</organism>
<dbReference type="InterPro" id="IPR008693">
    <property type="entry name" value="MmpS"/>
</dbReference>
<feature type="region of interest" description="Disordered" evidence="7">
    <location>
        <begin position="64"/>
        <end position="109"/>
    </location>
</feature>
<protein>
    <recommendedName>
        <fullName evidence="11">MmpS family membrane protein</fullName>
    </recommendedName>
</protein>
<sequence>MPEGTPPSDPSSPDPSARPDAAPVPPTGVEPQPGDPHPHRRVLTSAAIAVALLLGGLGGYALLRPDDQPPAESLTADPRQTAAPTVTTPEPTQNASARPATTPSTGPGQVQVVYEVTGQGRADILYDDANGEKIWLDAVQLPWRTNIRTDRRDQVLVQVSRTVGTGDSMACSVTVDGGTPVTERVSGAAWRASCFG</sequence>
<keyword evidence="3" id="KW-1003">Cell membrane</keyword>
<evidence type="ECO:0008006" key="11">
    <source>
        <dbReference type="Google" id="ProtNLM"/>
    </source>
</evidence>
<dbReference type="Proteomes" id="UP000631791">
    <property type="component" value="Unassembled WGS sequence"/>
</dbReference>
<comment type="similarity">
    <text evidence="2">Belongs to the MmpS family.</text>
</comment>
<name>A0ABS0JWA6_9ACTN</name>
<dbReference type="RefSeq" id="WP_196919777.1">
    <property type="nucleotide sequence ID" value="NZ_JADOTY010000001.1"/>
</dbReference>